<gene>
    <name evidence="3" type="ORF">BaRGS_00021096</name>
</gene>
<feature type="signal peptide" evidence="2">
    <location>
        <begin position="1"/>
        <end position="23"/>
    </location>
</feature>
<keyword evidence="4" id="KW-1185">Reference proteome</keyword>
<protein>
    <submittedName>
        <fullName evidence="3">Uncharacterized protein</fullName>
    </submittedName>
</protein>
<dbReference type="EMBL" id="JACVVK020000161">
    <property type="protein sequence ID" value="KAK7487677.1"/>
    <property type="molecule type" value="Genomic_DNA"/>
</dbReference>
<evidence type="ECO:0000313" key="3">
    <source>
        <dbReference type="EMBL" id="KAK7487677.1"/>
    </source>
</evidence>
<evidence type="ECO:0000256" key="2">
    <source>
        <dbReference type="SAM" id="SignalP"/>
    </source>
</evidence>
<evidence type="ECO:0000313" key="4">
    <source>
        <dbReference type="Proteomes" id="UP001519460"/>
    </source>
</evidence>
<feature type="region of interest" description="Disordered" evidence="1">
    <location>
        <begin position="29"/>
        <end position="72"/>
    </location>
</feature>
<organism evidence="3 4">
    <name type="scientific">Batillaria attramentaria</name>
    <dbReference type="NCBI Taxonomy" id="370345"/>
    <lineage>
        <taxon>Eukaryota</taxon>
        <taxon>Metazoa</taxon>
        <taxon>Spiralia</taxon>
        <taxon>Lophotrochozoa</taxon>
        <taxon>Mollusca</taxon>
        <taxon>Gastropoda</taxon>
        <taxon>Caenogastropoda</taxon>
        <taxon>Sorbeoconcha</taxon>
        <taxon>Cerithioidea</taxon>
        <taxon>Batillariidae</taxon>
        <taxon>Batillaria</taxon>
    </lineage>
</organism>
<dbReference type="Proteomes" id="UP001519460">
    <property type="component" value="Unassembled WGS sequence"/>
</dbReference>
<dbReference type="AlphaFoldDB" id="A0ABD0KL05"/>
<evidence type="ECO:0000256" key="1">
    <source>
        <dbReference type="SAM" id="MobiDB-lite"/>
    </source>
</evidence>
<feature type="chain" id="PRO_5044848761" evidence="2">
    <location>
        <begin position="24"/>
        <end position="72"/>
    </location>
</feature>
<reference evidence="3 4" key="1">
    <citation type="journal article" date="2023" name="Sci. Data">
        <title>Genome assembly of the Korean intertidal mud-creeper Batillaria attramentaria.</title>
        <authorList>
            <person name="Patra A.K."/>
            <person name="Ho P.T."/>
            <person name="Jun S."/>
            <person name="Lee S.J."/>
            <person name="Kim Y."/>
            <person name="Won Y.J."/>
        </authorList>
    </citation>
    <scope>NUCLEOTIDE SEQUENCE [LARGE SCALE GENOMIC DNA]</scope>
    <source>
        <strain evidence="3">Wonlab-2016</strain>
    </source>
</reference>
<proteinExistence type="predicted"/>
<name>A0ABD0KL05_9CAEN</name>
<feature type="compositionally biased region" description="Basic and acidic residues" evidence="1">
    <location>
        <begin position="50"/>
        <end position="72"/>
    </location>
</feature>
<keyword evidence="2" id="KW-0732">Signal</keyword>
<comment type="caution">
    <text evidence="3">The sequence shown here is derived from an EMBL/GenBank/DDBJ whole genome shotgun (WGS) entry which is preliminary data.</text>
</comment>
<sequence>MRLGVPLLVLVGLLLLSVAFSDARKCRKKSGGKRCQRRQELRAGNSTSRSLKEKGGDRKAGRRKVELRTALT</sequence>
<accession>A0ABD0KL05</accession>